<evidence type="ECO:0000256" key="1">
    <source>
        <dbReference type="SAM" id="Phobius"/>
    </source>
</evidence>
<keyword evidence="1" id="KW-1133">Transmembrane helix</keyword>
<evidence type="ECO:0000313" key="3">
    <source>
        <dbReference type="Proteomes" id="UP000018888"/>
    </source>
</evidence>
<sequence length="56" mass="7166">MFTMSFYHYIIILIYYYILIIYNHIYLFLHKQKLFLIVLPFNTIFLSYYIIYFLHI</sequence>
<gene>
    <name evidence="2" type="ORF">GLOIN_2v1521895</name>
</gene>
<evidence type="ECO:0000313" key="2">
    <source>
        <dbReference type="EMBL" id="POG80143.1"/>
    </source>
</evidence>
<organism evidence="2 3">
    <name type="scientific">Rhizophagus irregularis (strain DAOM 181602 / DAOM 197198 / MUCL 43194)</name>
    <name type="common">Arbuscular mycorrhizal fungus</name>
    <name type="synonym">Glomus intraradices</name>
    <dbReference type="NCBI Taxonomy" id="747089"/>
    <lineage>
        <taxon>Eukaryota</taxon>
        <taxon>Fungi</taxon>
        <taxon>Fungi incertae sedis</taxon>
        <taxon>Mucoromycota</taxon>
        <taxon>Glomeromycotina</taxon>
        <taxon>Glomeromycetes</taxon>
        <taxon>Glomerales</taxon>
        <taxon>Glomeraceae</taxon>
        <taxon>Rhizophagus</taxon>
    </lineage>
</organism>
<feature type="transmembrane region" description="Helical" evidence="1">
    <location>
        <begin position="6"/>
        <end position="27"/>
    </location>
</feature>
<reference evidence="2 3" key="1">
    <citation type="journal article" date="2013" name="Proc. Natl. Acad. Sci. U.S.A.">
        <title>Genome of an arbuscular mycorrhizal fungus provides insight into the oldest plant symbiosis.</title>
        <authorList>
            <person name="Tisserant E."/>
            <person name="Malbreil M."/>
            <person name="Kuo A."/>
            <person name="Kohler A."/>
            <person name="Symeonidi A."/>
            <person name="Balestrini R."/>
            <person name="Charron P."/>
            <person name="Duensing N."/>
            <person name="Frei Dit Frey N."/>
            <person name="Gianinazzi-Pearson V."/>
            <person name="Gilbert L.B."/>
            <person name="Handa Y."/>
            <person name="Herr J.R."/>
            <person name="Hijri M."/>
            <person name="Koul R."/>
            <person name="Kawaguchi M."/>
            <person name="Krajinski F."/>
            <person name="Lammers P.J."/>
            <person name="Masclaux F.G."/>
            <person name="Murat C."/>
            <person name="Morin E."/>
            <person name="Ndikumana S."/>
            <person name="Pagni M."/>
            <person name="Petitpierre D."/>
            <person name="Requena N."/>
            <person name="Rosikiewicz P."/>
            <person name="Riley R."/>
            <person name="Saito K."/>
            <person name="San Clemente H."/>
            <person name="Shapiro H."/>
            <person name="van Tuinen D."/>
            <person name="Becard G."/>
            <person name="Bonfante P."/>
            <person name="Paszkowski U."/>
            <person name="Shachar-Hill Y.Y."/>
            <person name="Tuskan G.A."/>
            <person name="Young P.W."/>
            <person name="Sanders I.R."/>
            <person name="Henrissat B."/>
            <person name="Rensing S.A."/>
            <person name="Grigoriev I.V."/>
            <person name="Corradi N."/>
            <person name="Roux C."/>
            <person name="Martin F."/>
        </authorList>
    </citation>
    <scope>NUCLEOTIDE SEQUENCE [LARGE SCALE GENOMIC DNA]</scope>
    <source>
        <strain evidence="2 3">DAOM 197198</strain>
    </source>
</reference>
<protein>
    <submittedName>
        <fullName evidence="2">Uncharacterized protein</fullName>
    </submittedName>
</protein>
<name>A0A2P4QR71_RHIID</name>
<accession>A0A2P4QR71</accession>
<keyword evidence="1" id="KW-0812">Transmembrane</keyword>
<comment type="caution">
    <text evidence="2">The sequence shown here is derived from an EMBL/GenBank/DDBJ whole genome shotgun (WGS) entry which is preliminary data.</text>
</comment>
<keyword evidence="3" id="KW-1185">Reference proteome</keyword>
<feature type="transmembrane region" description="Helical" evidence="1">
    <location>
        <begin position="34"/>
        <end position="54"/>
    </location>
</feature>
<reference evidence="2 3" key="2">
    <citation type="journal article" date="2018" name="New Phytol.">
        <title>High intraspecific genome diversity in the model arbuscular mycorrhizal symbiont Rhizophagus irregularis.</title>
        <authorList>
            <person name="Chen E.C.H."/>
            <person name="Morin E."/>
            <person name="Beaudet D."/>
            <person name="Noel J."/>
            <person name="Yildirir G."/>
            <person name="Ndikumana S."/>
            <person name="Charron P."/>
            <person name="St-Onge C."/>
            <person name="Giorgi J."/>
            <person name="Kruger M."/>
            <person name="Marton T."/>
            <person name="Ropars J."/>
            <person name="Grigoriev I.V."/>
            <person name="Hainaut M."/>
            <person name="Henrissat B."/>
            <person name="Roux C."/>
            <person name="Martin F."/>
            <person name="Corradi N."/>
        </authorList>
    </citation>
    <scope>NUCLEOTIDE SEQUENCE [LARGE SCALE GENOMIC DNA]</scope>
    <source>
        <strain evidence="2 3">DAOM 197198</strain>
    </source>
</reference>
<dbReference type="Proteomes" id="UP000018888">
    <property type="component" value="Unassembled WGS sequence"/>
</dbReference>
<proteinExistence type="predicted"/>
<keyword evidence="1" id="KW-0472">Membrane</keyword>
<dbReference type="AlphaFoldDB" id="A0A2P4QR71"/>
<dbReference type="EMBL" id="AUPC02000020">
    <property type="protein sequence ID" value="POG80143.1"/>
    <property type="molecule type" value="Genomic_DNA"/>
</dbReference>